<reference evidence="1 2" key="1">
    <citation type="journal article" date="2014" name="World J. Microbiol. Biotechnol.">
        <title>Biodiversity and physiological characteristics of Antarctic and Arctic lichens-associated bacteria.</title>
        <authorList>
            <person name="Lee Y.M."/>
            <person name="Kim E.H."/>
            <person name="Lee H.K."/>
            <person name="Hong S.G."/>
        </authorList>
    </citation>
    <scope>NUCLEOTIDE SEQUENCE [LARGE SCALE GENOMIC DNA]</scope>
    <source>
        <strain evidence="1 2">PAMC 26569</strain>
    </source>
</reference>
<dbReference type="RefSeq" id="WP_171833125.1">
    <property type="nucleotide sequence ID" value="NZ_CP053708.1"/>
</dbReference>
<dbReference type="KEGG" id="lck:HN018_16020"/>
<dbReference type="EMBL" id="CP053708">
    <property type="protein sequence ID" value="QKE91351.1"/>
    <property type="molecule type" value="Genomic_DNA"/>
</dbReference>
<name>A0A6M8HT37_9PROT</name>
<proteinExistence type="predicted"/>
<sequence>MRSSFHTGGNNDRNETVSPLLLSHQLLALAEEAHRAGMPHSATRLLRLAHSVCSDRPRPL</sequence>
<keyword evidence="2" id="KW-1185">Reference proteome</keyword>
<gene>
    <name evidence="1" type="ORF">HN018_16020</name>
</gene>
<organism evidence="1 2">
    <name type="scientific">Lichenicola cladoniae</name>
    <dbReference type="NCBI Taxonomy" id="1484109"/>
    <lineage>
        <taxon>Bacteria</taxon>
        <taxon>Pseudomonadati</taxon>
        <taxon>Pseudomonadota</taxon>
        <taxon>Alphaproteobacteria</taxon>
        <taxon>Acetobacterales</taxon>
        <taxon>Acetobacteraceae</taxon>
        <taxon>Lichenicola</taxon>
    </lineage>
</organism>
<dbReference type="Proteomes" id="UP000500767">
    <property type="component" value="Chromosome"/>
</dbReference>
<evidence type="ECO:0000313" key="2">
    <source>
        <dbReference type="Proteomes" id="UP000500767"/>
    </source>
</evidence>
<evidence type="ECO:0000313" key="1">
    <source>
        <dbReference type="EMBL" id="QKE91351.1"/>
    </source>
</evidence>
<protein>
    <submittedName>
        <fullName evidence="1">Uncharacterized protein</fullName>
    </submittedName>
</protein>
<accession>A0A6M8HT37</accession>
<dbReference type="AlphaFoldDB" id="A0A6M8HT37"/>